<dbReference type="Proteomes" id="UP001234297">
    <property type="component" value="Chromosome 8"/>
</dbReference>
<protein>
    <submittedName>
        <fullName evidence="1">Uncharacterized protein</fullName>
    </submittedName>
</protein>
<organism evidence="1 2">
    <name type="scientific">Persea americana</name>
    <name type="common">Avocado</name>
    <dbReference type="NCBI Taxonomy" id="3435"/>
    <lineage>
        <taxon>Eukaryota</taxon>
        <taxon>Viridiplantae</taxon>
        <taxon>Streptophyta</taxon>
        <taxon>Embryophyta</taxon>
        <taxon>Tracheophyta</taxon>
        <taxon>Spermatophyta</taxon>
        <taxon>Magnoliopsida</taxon>
        <taxon>Magnoliidae</taxon>
        <taxon>Laurales</taxon>
        <taxon>Lauraceae</taxon>
        <taxon>Persea</taxon>
    </lineage>
</organism>
<comment type="caution">
    <text evidence="1">The sequence shown here is derived from an EMBL/GenBank/DDBJ whole genome shotgun (WGS) entry which is preliminary data.</text>
</comment>
<keyword evidence="2" id="KW-1185">Reference proteome</keyword>
<gene>
    <name evidence="1" type="ORF">MRB53_026341</name>
</gene>
<evidence type="ECO:0000313" key="1">
    <source>
        <dbReference type="EMBL" id="KAJ8633005.1"/>
    </source>
</evidence>
<reference evidence="1 2" key="1">
    <citation type="journal article" date="2022" name="Hortic Res">
        <title>A haplotype resolved chromosomal level avocado genome allows analysis of novel avocado genes.</title>
        <authorList>
            <person name="Nath O."/>
            <person name="Fletcher S.J."/>
            <person name="Hayward A."/>
            <person name="Shaw L.M."/>
            <person name="Masouleh A.K."/>
            <person name="Furtado A."/>
            <person name="Henry R.J."/>
            <person name="Mitter N."/>
        </authorList>
    </citation>
    <scope>NUCLEOTIDE SEQUENCE [LARGE SCALE GENOMIC DNA]</scope>
    <source>
        <strain evidence="2">cv. Hass</strain>
    </source>
</reference>
<sequence>MLFGGFQIQGGSCLGNGDIRKKLARLELRDGGAYVLMSNMYASTDQWDEVARMSRMMVGLGAMKNPGCSLTEVNQEVHEFLAGGRLHRQTMHIYFMLDQIYKDMGLKASYTKRNDIIVKYKIAQCA</sequence>
<name>A0ACC2LIA6_PERAE</name>
<evidence type="ECO:0000313" key="2">
    <source>
        <dbReference type="Proteomes" id="UP001234297"/>
    </source>
</evidence>
<accession>A0ACC2LIA6</accession>
<dbReference type="EMBL" id="CM056816">
    <property type="protein sequence ID" value="KAJ8633005.1"/>
    <property type="molecule type" value="Genomic_DNA"/>
</dbReference>
<proteinExistence type="predicted"/>